<keyword evidence="5" id="KW-0067">ATP-binding</keyword>
<evidence type="ECO:0000256" key="7">
    <source>
        <dbReference type="ARBA" id="ARBA00048679"/>
    </source>
</evidence>
<dbReference type="CDD" id="cd06577">
    <property type="entry name" value="PASTA_pknB"/>
    <property type="match status" value="2"/>
</dbReference>
<feature type="domain" description="PASTA" evidence="10">
    <location>
        <begin position="371"/>
        <end position="436"/>
    </location>
</feature>
<protein>
    <recommendedName>
        <fullName evidence="13">Protein kinase domain-containing protein</fullName>
    </recommendedName>
</protein>
<dbReference type="CDD" id="cd14014">
    <property type="entry name" value="STKc_PknB_like"/>
    <property type="match status" value="1"/>
</dbReference>
<evidence type="ECO:0000313" key="12">
    <source>
        <dbReference type="Proteomes" id="UP000215559"/>
    </source>
</evidence>
<gene>
    <name evidence="11" type="ORF">CH330_09120</name>
</gene>
<dbReference type="Pfam" id="PF03793">
    <property type="entry name" value="PASTA"/>
    <property type="match status" value="2"/>
</dbReference>
<dbReference type="InterPro" id="IPR000719">
    <property type="entry name" value="Prot_kinase_dom"/>
</dbReference>
<dbReference type="Pfam" id="PF00069">
    <property type="entry name" value="Pkinase"/>
    <property type="match status" value="1"/>
</dbReference>
<evidence type="ECO:0000256" key="4">
    <source>
        <dbReference type="ARBA" id="ARBA00022777"/>
    </source>
</evidence>
<accession>A0A235BNX6</accession>
<dbReference type="SUPFAM" id="SSF54184">
    <property type="entry name" value="Penicillin-binding protein 2x (pbp-2x), c-terminal domain"/>
    <property type="match status" value="1"/>
</dbReference>
<comment type="catalytic activity">
    <reaction evidence="6">
        <text>L-threonyl-[protein] + ATP = O-phospho-L-threonyl-[protein] + ADP + H(+)</text>
        <dbReference type="Rhea" id="RHEA:46608"/>
        <dbReference type="Rhea" id="RHEA-COMP:11060"/>
        <dbReference type="Rhea" id="RHEA-COMP:11605"/>
        <dbReference type="ChEBI" id="CHEBI:15378"/>
        <dbReference type="ChEBI" id="CHEBI:30013"/>
        <dbReference type="ChEBI" id="CHEBI:30616"/>
        <dbReference type="ChEBI" id="CHEBI:61977"/>
        <dbReference type="ChEBI" id="CHEBI:456216"/>
        <dbReference type="EC" id="2.7.11.1"/>
    </reaction>
</comment>
<dbReference type="InterPro" id="IPR011009">
    <property type="entry name" value="Kinase-like_dom_sf"/>
</dbReference>
<dbReference type="Gene3D" id="1.10.510.10">
    <property type="entry name" value="Transferase(Phosphotransferase) domain 1"/>
    <property type="match status" value="1"/>
</dbReference>
<evidence type="ECO:0000256" key="6">
    <source>
        <dbReference type="ARBA" id="ARBA00047899"/>
    </source>
</evidence>
<dbReference type="GO" id="GO:0005524">
    <property type="term" value="F:ATP binding"/>
    <property type="evidence" value="ECO:0007669"/>
    <property type="project" value="UniProtKB-KW"/>
</dbReference>
<dbReference type="GO" id="GO:0004674">
    <property type="term" value="F:protein serine/threonine kinase activity"/>
    <property type="evidence" value="ECO:0007669"/>
    <property type="project" value="UniProtKB-EC"/>
</dbReference>
<dbReference type="SUPFAM" id="SSF56112">
    <property type="entry name" value="Protein kinase-like (PK-like)"/>
    <property type="match status" value="1"/>
</dbReference>
<comment type="catalytic activity">
    <reaction evidence="7">
        <text>L-seryl-[protein] + ATP = O-phospho-L-seryl-[protein] + ADP + H(+)</text>
        <dbReference type="Rhea" id="RHEA:17989"/>
        <dbReference type="Rhea" id="RHEA-COMP:9863"/>
        <dbReference type="Rhea" id="RHEA-COMP:11604"/>
        <dbReference type="ChEBI" id="CHEBI:15378"/>
        <dbReference type="ChEBI" id="CHEBI:29999"/>
        <dbReference type="ChEBI" id="CHEBI:30616"/>
        <dbReference type="ChEBI" id="CHEBI:83421"/>
        <dbReference type="ChEBI" id="CHEBI:456216"/>
        <dbReference type="EC" id="2.7.11.1"/>
    </reaction>
</comment>
<dbReference type="PANTHER" id="PTHR43289">
    <property type="entry name" value="MITOGEN-ACTIVATED PROTEIN KINASE KINASE KINASE 20-RELATED"/>
    <property type="match status" value="1"/>
</dbReference>
<feature type="domain" description="PASTA" evidence="10">
    <location>
        <begin position="304"/>
        <end position="370"/>
    </location>
</feature>
<dbReference type="PROSITE" id="PS51178">
    <property type="entry name" value="PASTA"/>
    <property type="match status" value="2"/>
</dbReference>
<dbReference type="InterPro" id="IPR005543">
    <property type="entry name" value="PASTA_dom"/>
</dbReference>
<dbReference type="SMART" id="SM00740">
    <property type="entry name" value="PASTA"/>
    <property type="match status" value="2"/>
</dbReference>
<evidence type="ECO:0000256" key="1">
    <source>
        <dbReference type="ARBA" id="ARBA00022679"/>
    </source>
</evidence>
<feature type="region of interest" description="Disordered" evidence="8">
    <location>
        <begin position="235"/>
        <end position="263"/>
    </location>
</feature>
<feature type="domain" description="Protein kinase" evidence="9">
    <location>
        <begin position="1"/>
        <end position="174"/>
    </location>
</feature>
<evidence type="ECO:0000256" key="2">
    <source>
        <dbReference type="ARBA" id="ARBA00022737"/>
    </source>
</evidence>
<evidence type="ECO:0000259" key="9">
    <source>
        <dbReference type="PROSITE" id="PS50011"/>
    </source>
</evidence>
<keyword evidence="1" id="KW-0808">Transferase</keyword>
<keyword evidence="2" id="KW-0677">Repeat</keyword>
<evidence type="ECO:0000256" key="5">
    <source>
        <dbReference type="ARBA" id="ARBA00022840"/>
    </source>
</evidence>
<evidence type="ECO:0000256" key="8">
    <source>
        <dbReference type="SAM" id="MobiDB-lite"/>
    </source>
</evidence>
<dbReference type="Gene3D" id="3.30.10.20">
    <property type="match status" value="2"/>
</dbReference>
<proteinExistence type="predicted"/>
<evidence type="ECO:0000313" key="11">
    <source>
        <dbReference type="EMBL" id="OYD14200.1"/>
    </source>
</evidence>
<dbReference type="PANTHER" id="PTHR43289:SF6">
    <property type="entry name" value="SERINE_THREONINE-PROTEIN KINASE NEKL-3"/>
    <property type="match status" value="1"/>
</dbReference>
<dbReference type="AlphaFoldDB" id="A0A235BNX6"/>
<comment type="caution">
    <text evidence="11">The sequence shown here is derived from an EMBL/GenBank/DDBJ whole genome shotgun (WGS) entry which is preliminary data.</text>
</comment>
<keyword evidence="3" id="KW-0547">Nucleotide-binding</keyword>
<evidence type="ECO:0008006" key="13">
    <source>
        <dbReference type="Google" id="ProtNLM"/>
    </source>
</evidence>
<dbReference type="Proteomes" id="UP000215559">
    <property type="component" value="Unassembled WGS sequence"/>
</dbReference>
<dbReference type="SMART" id="SM00220">
    <property type="entry name" value="S_TKc"/>
    <property type="match status" value="1"/>
</dbReference>
<keyword evidence="4" id="KW-0418">Kinase</keyword>
<evidence type="ECO:0000259" key="10">
    <source>
        <dbReference type="PROSITE" id="PS51178"/>
    </source>
</evidence>
<evidence type="ECO:0000256" key="3">
    <source>
        <dbReference type="ARBA" id="ARBA00022741"/>
    </source>
</evidence>
<dbReference type="EMBL" id="NOZP01000174">
    <property type="protein sequence ID" value="OYD14200.1"/>
    <property type="molecule type" value="Genomic_DNA"/>
</dbReference>
<dbReference type="PROSITE" id="PS50011">
    <property type="entry name" value="PROTEIN_KINASE_DOM"/>
    <property type="match status" value="1"/>
</dbReference>
<reference evidence="11 12" key="1">
    <citation type="submission" date="2017-07" db="EMBL/GenBank/DDBJ databases">
        <title>Recovery of genomes from metagenomes via a dereplication, aggregation, and scoring strategy.</title>
        <authorList>
            <person name="Sieber C.M."/>
            <person name="Probst A.J."/>
            <person name="Sharrar A."/>
            <person name="Thomas B.C."/>
            <person name="Hess M."/>
            <person name="Tringe S.G."/>
            <person name="Banfield J.F."/>
        </authorList>
    </citation>
    <scope>NUCLEOTIDE SEQUENCE [LARGE SCALE GENOMIC DNA]</scope>
    <source>
        <strain evidence="11">JGI_Cruoil_03_51_56</strain>
    </source>
</reference>
<sequence length="464" mass="50396">MPVSEKVVDAHNLAQFLEQHGFISEPQVVWIFIHILKDLEAKHDQGQLHLDIKPERIVRSGSGMDKLTGYGESRLGTARYISPERAQHQRPDARSDIYSLGAVLFEAVTGRPPFEGDLNYVLIDAHITKKPPLPRSIRPEVSAELQRIILTALAKDPRDRFQSAGEFRKALEGLANEQTNTAGEKAVRRSSGKMPEEKAIPKASKFGVKPVPKPEIKGSLEKQARVIAEKSAPTGAMIGPGVMSGKRPPPPDQARPVKKEKPAIAVRPRPTKAHPGPKKKAKVSPFVWIVPVAVVAVVIFLVLSARGMRVPKLTGMSDASAKKFLAKARLVLVVAGKKDDSLPAGTVVSQFPEPGTKVKKSDSVTVYISSGVVPVPEVVNLGLGQAREKLVQFGFRLGRIDSAYSDNYRVGRIFRTSPKVGTKMKPGSKVGLTVASGRATCPICGAKREPGAQYCTMCGYKFKH</sequence>
<organism evidence="11 12">
    <name type="scientific">candidate division WOR-3 bacterium JGI_Cruoil_03_51_56</name>
    <dbReference type="NCBI Taxonomy" id="1973747"/>
    <lineage>
        <taxon>Bacteria</taxon>
        <taxon>Bacteria division WOR-3</taxon>
    </lineage>
</organism>
<name>A0A235BNX6_UNCW3</name>